<reference evidence="13 14" key="1">
    <citation type="submission" date="2019-03" db="EMBL/GenBank/DDBJ databases">
        <title>Genomic Encyclopedia of Type Strains, Phase IV (KMG-IV): sequencing the most valuable type-strain genomes for metagenomic binning, comparative biology and taxonomic classification.</title>
        <authorList>
            <person name="Goeker M."/>
        </authorList>
    </citation>
    <scope>NUCLEOTIDE SEQUENCE [LARGE SCALE GENOMIC DNA]</scope>
    <source>
        <strain evidence="13 14">DSM 25964</strain>
    </source>
</reference>
<dbReference type="Pfam" id="PF01514">
    <property type="entry name" value="YscJ_FliF"/>
    <property type="match status" value="1"/>
</dbReference>
<sequence>MDWFRRFSARLGLFWSSLKPWQKLSIVGASILVVSALVLAVYWAGKPSYEPLFTALEVEDQSAIVAYLRENRIDYKLDPAANAILVPRDIVYETRLSLAQGGLPKGGSVGYEIFDTTKMGLSEFQQKITYIRALEGELERTIRQIDAVDYAKVNIVIPEQRLFLEQQQPSTASVLVRLKTGMQIGPDQVKSIVHLVSHGVQGLLPENITVVDTSGKVLSDLLDQDLLIYGQGGDGRTVSSVQRELERQQERELENKVRIMLERVFGPGRVVVRIKVDLDFDRRTSSSREYIPGETGRGVLRSQQNMEETYTGTGGPIGGAPGTTTNIPGYAIAQQQGTASEYNKTETTNNYEITTRETQQVVTPGTIRRLSASVLVDGELEQERLTELRALVAPALGVDAGRGDQLVIQSMKFSTTFADSLAEQLQAQQRMQLLFALVATAVLLLAAALAGVLWMRKRRSRKAALPPAEERKRIPSIQELLSSPELLEAQGELAVLEEQLRAYARSKPEEIANLSQDWLADES</sequence>
<feature type="transmembrane region" description="Helical" evidence="10">
    <location>
        <begin position="21"/>
        <end position="44"/>
    </location>
</feature>
<dbReference type="Pfam" id="PF08345">
    <property type="entry name" value="YscJ_FliF_C"/>
    <property type="match status" value="1"/>
</dbReference>
<dbReference type="GO" id="GO:0071973">
    <property type="term" value="P:bacterial-type flagellum-dependent cell motility"/>
    <property type="evidence" value="ECO:0007669"/>
    <property type="project" value="InterPro"/>
</dbReference>
<evidence type="ECO:0000313" key="14">
    <source>
        <dbReference type="Proteomes" id="UP000295066"/>
    </source>
</evidence>
<dbReference type="Proteomes" id="UP000295066">
    <property type="component" value="Unassembled WGS sequence"/>
</dbReference>
<dbReference type="GO" id="GO:0009431">
    <property type="term" value="C:bacterial-type flagellum basal body, MS ring"/>
    <property type="evidence" value="ECO:0007669"/>
    <property type="project" value="InterPro"/>
</dbReference>
<dbReference type="NCBIfam" id="TIGR00206">
    <property type="entry name" value="fliF"/>
    <property type="match status" value="1"/>
</dbReference>
<evidence type="ECO:0000256" key="10">
    <source>
        <dbReference type="SAM" id="Phobius"/>
    </source>
</evidence>
<dbReference type="PRINTS" id="PR01009">
    <property type="entry name" value="FLGMRINGFLIF"/>
</dbReference>
<keyword evidence="8 9" id="KW-0975">Bacterial flagellum</keyword>
<evidence type="ECO:0000256" key="2">
    <source>
        <dbReference type="ARBA" id="ARBA00004651"/>
    </source>
</evidence>
<comment type="subcellular location">
    <subcellularLocation>
        <location evidence="1 9">Bacterial flagellum basal body</location>
    </subcellularLocation>
    <subcellularLocation>
        <location evidence="2">Cell membrane</location>
        <topology evidence="2">Multi-pass membrane protein</topology>
    </subcellularLocation>
</comment>
<evidence type="ECO:0000256" key="9">
    <source>
        <dbReference type="PIRNR" id="PIRNR004862"/>
    </source>
</evidence>
<dbReference type="PANTHER" id="PTHR30046:SF0">
    <property type="entry name" value="FLAGELLAR M-RING PROTEIN"/>
    <property type="match status" value="1"/>
</dbReference>
<comment type="similarity">
    <text evidence="3 9">Belongs to the FliF family.</text>
</comment>
<proteinExistence type="inferred from homology"/>
<name>A0A4R8MLT1_9BACT</name>
<evidence type="ECO:0000259" key="12">
    <source>
        <dbReference type="Pfam" id="PF08345"/>
    </source>
</evidence>
<evidence type="ECO:0000256" key="8">
    <source>
        <dbReference type="ARBA" id="ARBA00023143"/>
    </source>
</evidence>
<keyword evidence="5 10" id="KW-0812">Transmembrane</keyword>
<feature type="domain" description="Flagellar M-ring N-terminal" evidence="11">
    <location>
        <begin position="45"/>
        <end position="219"/>
    </location>
</feature>
<feature type="transmembrane region" description="Helical" evidence="10">
    <location>
        <begin position="433"/>
        <end position="455"/>
    </location>
</feature>
<dbReference type="InterPro" id="IPR043427">
    <property type="entry name" value="YscJ/FliF"/>
</dbReference>
<dbReference type="GO" id="GO:0003774">
    <property type="term" value="F:cytoskeletal motor activity"/>
    <property type="evidence" value="ECO:0007669"/>
    <property type="project" value="InterPro"/>
</dbReference>
<evidence type="ECO:0000256" key="1">
    <source>
        <dbReference type="ARBA" id="ARBA00004117"/>
    </source>
</evidence>
<dbReference type="InterPro" id="IPR000067">
    <property type="entry name" value="FlgMring_FliF"/>
</dbReference>
<dbReference type="Gene3D" id="3.30.300.30">
    <property type="match status" value="1"/>
</dbReference>
<dbReference type="PANTHER" id="PTHR30046">
    <property type="entry name" value="FLAGELLAR M-RING PROTEIN"/>
    <property type="match status" value="1"/>
</dbReference>
<evidence type="ECO:0000256" key="7">
    <source>
        <dbReference type="ARBA" id="ARBA00023136"/>
    </source>
</evidence>
<dbReference type="RefSeq" id="WP_133955411.1">
    <property type="nucleotide sequence ID" value="NZ_SORI01000001.1"/>
</dbReference>
<comment type="function">
    <text evidence="9">The M ring may be actively involved in energy transduction.</text>
</comment>
<dbReference type="InterPro" id="IPR006182">
    <property type="entry name" value="FliF_N_dom"/>
</dbReference>
<evidence type="ECO:0000259" key="11">
    <source>
        <dbReference type="Pfam" id="PF01514"/>
    </source>
</evidence>
<comment type="caution">
    <text evidence="13">The sequence shown here is derived from an EMBL/GenBank/DDBJ whole genome shotgun (WGS) entry which is preliminary data.</text>
</comment>
<evidence type="ECO:0000256" key="3">
    <source>
        <dbReference type="ARBA" id="ARBA00007971"/>
    </source>
</evidence>
<keyword evidence="13" id="KW-0282">Flagellum</keyword>
<protein>
    <recommendedName>
        <fullName evidence="9">Flagellar M-ring protein</fullName>
    </recommendedName>
</protein>
<keyword evidence="4" id="KW-1003">Cell membrane</keyword>
<accession>A0A4R8MLT1</accession>
<evidence type="ECO:0000256" key="5">
    <source>
        <dbReference type="ARBA" id="ARBA00022692"/>
    </source>
</evidence>
<dbReference type="GO" id="GO:0005886">
    <property type="term" value="C:plasma membrane"/>
    <property type="evidence" value="ECO:0007669"/>
    <property type="project" value="UniProtKB-SubCell"/>
</dbReference>
<organism evidence="13 14">
    <name type="scientific">Aminivibrio pyruvatiphilus</name>
    <dbReference type="NCBI Taxonomy" id="1005740"/>
    <lineage>
        <taxon>Bacteria</taxon>
        <taxon>Thermotogati</taxon>
        <taxon>Synergistota</taxon>
        <taxon>Synergistia</taxon>
        <taxon>Synergistales</taxon>
        <taxon>Aminobacteriaceae</taxon>
        <taxon>Aminivibrio</taxon>
    </lineage>
</organism>
<keyword evidence="13" id="KW-0969">Cilium</keyword>
<dbReference type="AlphaFoldDB" id="A0A4R8MLT1"/>
<dbReference type="PIRSF" id="PIRSF004862">
    <property type="entry name" value="FliF"/>
    <property type="match status" value="1"/>
</dbReference>
<keyword evidence="13" id="KW-0966">Cell projection</keyword>
<keyword evidence="14" id="KW-1185">Reference proteome</keyword>
<gene>
    <name evidence="13" type="ORF">C8D99_101193</name>
</gene>
<feature type="domain" description="Flagellar M-ring C-terminal" evidence="12">
    <location>
        <begin position="261"/>
        <end position="413"/>
    </location>
</feature>
<keyword evidence="6 10" id="KW-1133">Transmembrane helix</keyword>
<dbReference type="EMBL" id="SORI01000001">
    <property type="protein sequence ID" value="TDY65046.1"/>
    <property type="molecule type" value="Genomic_DNA"/>
</dbReference>
<evidence type="ECO:0000313" key="13">
    <source>
        <dbReference type="EMBL" id="TDY65046.1"/>
    </source>
</evidence>
<evidence type="ECO:0000256" key="4">
    <source>
        <dbReference type="ARBA" id="ARBA00022475"/>
    </source>
</evidence>
<keyword evidence="7 10" id="KW-0472">Membrane</keyword>
<dbReference type="InterPro" id="IPR045851">
    <property type="entry name" value="AMP-bd_C_sf"/>
</dbReference>
<evidence type="ECO:0000256" key="6">
    <source>
        <dbReference type="ARBA" id="ARBA00022989"/>
    </source>
</evidence>
<dbReference type="InterPro" id="IPR013556">
    <property type="entry name" value="Flag_M-ring_C"/>
</dbReference>
<dbReference type="OrthoDB" id="9807026at2"/>